<evidence type="ECO:0000256" key="4">
    <source>
        <dbReference type="ARBA" id="ARBA00023295"/>
    </source>
</evidence>
<dbReference type="Proteomes" id="UP000525652">
    <property type="component" value="Unassembled WGS sequence"/>
</dbReference>
<dbReference type="RefSeq" id="WP_185693312.1">
    <property type="nucleotide sequence ID" value="NZ_JACHVA010000101.1"/>
</dbReference>
<organism evidence="6 7">
    <name type="scientific">Puniceicoccus vermicola</name>
    <dbReference type="NCBI Taxonomy" id="388746"/>
    <lineage>
        <taxon>Bacteria</taxon>
        <taxon>Pseudomonadati</taxon>
        <taxon>Verrucomicrobiota</taxon>
        <taxon>Opitutia</taxon>
        <taxon>Puniceicoccales</taxon>
        <taxon>Puniceicoccaceae</taxon>
        <taxon>Puniceicoccus</taxon>
    </lineage>
</organism>
<evidence type="ECO:0000259" key="5">
    <source>
        <dbReference type="Pfam" id="PF00150"/>
    </source>
</evidence>
<dbReference type="EC" id="3.2.1.78" evidence="2"/>
<dbReference type="InterPro" id="IPR017853">
    <property type="entry name" value="GH"/>
</dbReference>
<dbReference type="GO" id="GO:0000272">
    <property type="term" value="P:polysaccharide catabolic process"/>
    <property type="evidence" value="ECO:0007669"/>
    <property type="project" value="InterPro"/>
</dbReference>
<dbReference type="AlphaFoldDB" id="A0A7X1E4Z8"/>
<dbReference type="Pfam" id="PF00150">
    <property type="entry name" value="Cellulase"/>
    <property type="match status" value="1"/>
</dbReference>
<protein>
    <recommendedName>
        <fullName evidence="2">mannan endo-1,4-beta-mannosidase</fullName>
        <ecNumber evidence="2">3.2.1.78</ecNumber>
    </recommendedName>
</protein>
<dbReference type="GO" id="GO:0004553">
    <property type="term" value="F:hydrolase activity, hydrolyzing O-glycosyl compounds"/>
    <property type="evidence" value="ECO:0007669"/>
    <property type="project" value="InterPro"/>
</dbReference>
<evidence type="ECO:0000256" key="2">
    <source>
        <dbReference type="ARBA" id="ARBA00012706"/>
    </source>
</evidence>
<evidence type="ECO:0000256" key="1">
    <source>
        <dbReference type="ARBA" id="ARBA00001678"/>
    </source>
</evidence>
<keyword evidence="4" id="KW-0326">Glycosidase</keyword>
<dbReference type="InterPro" id="IPR045053">
    <property type="entry name" value="MAN-like"/>
</dbReference>
<reference evidence="6 7" key="1">
    <citation type="submission" date="2020-07" db="EMBL/GenBank/DDBJ databases">
        <authorList>
            <person name="Feng X."/>
        </authorList>
    </citation>
    <scope>NUCLEOTIDE SEQUENCE [LARGE SCALE GENOMIC DNA]</scope>
    <source>
        <strain evidence="6 7">JCM14086</strain>
    </source>
</reference>
<proteinExistence type="predicted"/>
<dbReference type="Gene3D" id="3.20.20.80">
    <property type="entry name" value="Glycosidases"/>
    <property type="match status" value="1"/>
</dbReference>
<dbReference type="InterPro" id="IPR001547">
    <property type="entry name" value="Glyco_hydro_5"/>
</dbReference>
<feature type="domain" description="Glycoside hydrolase family 5" evidence="5">
    <location>
        <begin position="43"/>
        <end position="319"/>
    </location>
</feature>
<comment type="caution">
    <text evidence="6">The sequence shown here is derived from an EMBL/GenBank/DDBJ whole genome shotgun (WGS) entry which is preliminary data.</text>
</comment>
<sequence>MNELERKMEIQKDGSFGAVSIGVNYWASHAGIFMWQKWRPDVVEADFANLAEQGMEVLRVFPLWPDFQPVNNLRKWHATHVEYRNGEELLQRPDGLAEEMLERFSFVANCAAKHGLKLVVGLITGWMSGRLFVPPALEGLNPITDPEVVKWQLRFVHGIVDRFRSESSIVAWDLGNECNCMGKVTSEEESWAWTASIANAIRAVDPSRPIISGMHSLKADPKMPWSIRAQGELTDVLTVHPYPLFTPHCLREPLNTMRPLLHIAAESCFYSDLSGSPVIVEEFGTLGPTVCDSKVAAQLARVSVYDCWAHGVGSALWWCAYDQNELEEAPYDWLSIERELGLFKPNREPKPEALALASARQEIRDASSGIERLPSRKVEAVCLLTPGQDQWGAGFSAFVLAKQAGFDLRFHYSDQPLPDAPLYILPSVHNKAPLSRHRERELWEKIESGAVLYHSVALIGLAETNQRAGFDLIRHSERANTCSFSYGGQSFTVDSPMRFDLNLHSGTEILASEEDGSPIFLRCPQGEGEVYTLLFPLETFLANSAEVFLPGREPDYWKLYRKFSQRFIDRRVIRKESPWIGVTEHFLKNGDLLAILTNYSSDPVQTSLQIAPGWERDLSDGIDVEFDPCSSQLWRLKQETSKVGEDCGAFEPGVARAG</sequence>
<evidence type="ECO:0000313" key="7">
    <source>
        <dbReference type="Proteomes" id="UP000525652"/>
    </source>
</evidence>
<gene>
    <name evidence="6" type="ORF">H5P30_12760</name>
</gene>
<evidence type="ECO:0000313" key="6">
    <source>
        <dbReference type="EMBL" id="MBC2602646.1"/>
    </source>
</evidence>
<accession>A0A7X1E4Z8</accession>
<evidence type="ECO:0000256" key="3">
    <source>
        <dbReference type="ARBA" id="ARBA00022801"/>
    </source>
</evidence>
<comment type="catalytic activity">
    <reaction evidence="1">
        <text>Random hydrolysis of (1-&gt;4)-beta-D-mannosidic linkages in mannans, galactomannans and glucomannans.</text>
        <dbReference type="EC" id="3.2.1.78"/>
    </reaction>
</comment>
<name>A0A7X1E4Z8_9BACT</name>
<dbReference type="SUPFAM" id="SSF51445">
    <property type="entry name" value="(Trans)glycosidases"/>
    <property type="match status" value="1"/>
</dbReference>
<dbReference type="PANTHER" id="PTHR31451">
    <property type="match status" value="1"/>
</dbReference>
<keyword evidence="7" id="KW-1185">Reference proteome</keyword>
<dbReference type="EMBL" id="JACHVA010000101">
    <property type="protein sequence ID" value="MBC2602646.1"/>
    <property type="molecule type" value="Genomic_DNA"/>
</dbReference>
<keyword evidence="3 6" id="KW-0378">Hydrolase</keyword>